<dbReference type="PANTHER" id="PTHR43080">
    <property type="entry name" value="CBS DOMAIN-CONTAINING PROTEIN CBSX3, MITOCHONDRIAL"/>
    <property type="match status" value="1"/>
</dbReference>
<evidence type="ECO:0000313" key="5">
    <source>
        <dbReference type="Proteomes" id="UP001597267"/>
    </source>
</evidence>
<dbReference type="Pfam" id="PF07085">
    <property type="entry name" value="DRTGG"/>
    <property type="match status" value="1"/>
</dbReference>
<dbReference type="SMART" id="SM00116">
    <property type="entry name" value="CBS"/>
    <property type="match status" value="2"/>
</dbReference>
<dbReference type="CDD" id="cd04596">
    <property type="entry name" value="CBS_pair_DRTGG_assoc"/>
    <property type="match status" value="1"/>
</dbReference>
<dbReference type="CDD" id="cd03440">
    <property type="entry name" value="hot_dog"/>
    <property type="match status" value="1"/>
</dbReference>
<evidence type="ECO:0000256" key="2">
    <source>
        <dbReference type="PROSITE-ProRule" id="PRU00703"/>
    </source>
</evidence>
<gene>
    <name evidence="4" type="ORF">ACFQ5M_06555</name>
</gene>
<keyword evidence="1 2" id="KW-0129">CBS domain</keyword>
<dbReference type="InterPro" id="IPR000644">
    <property type="entry name" value="CBS_dom"/>
</dbReference>
<feature type="domain" description="CBS" evidence="3">
    <location>
        <begin position="197"/>
        <end position="254"/>
    </location>
</feature>
<dbReference type="PROSITE" id="PS51371">
    <property type="entry name" value="CBS"/>
    <property type="match status" value="2"/>
</dbReference>
<dbReference type="InterPro" id="IPR029069">
    <property type="entry name" value="HotDog_dom_sf"/>
</dbReference>
<dbReference type="PANTHER" id="PTHR43080:SF2">
    <property type="entry name" value="CBS DOMAIN-CONTAINING PROTEIN"/>
    <property type="match status" value="1"/>
</dbReference>
<protein>
    <submittedName>
        <fullName evidence="4">DRTGG domain-containing protein</fullName>
    </submittedName>
</protein>
<sequence>MTTKHEQILDYIESVPIGSKISVRSIAKALNVSEGTAYRAIKAAETKGLVTTIERVGTMRIEQRLKGKIENLTFREIVKAIDGEVYGGMNGLDKLLDKFVIGAMTLEAMERYITPKSLMIIGNREDAQRLALQNGAAVLITGGFSTSQAIMDLSEELALPVLGTTYDTFTVAAIINRVLTNQLIKKEIVTVGDIYQPVTQTEYLLNTETVRDYIKLTQKSGHSRFPVTNKQQRLLGVVTGKDILERSDKTPIEKIMTKEPLVVRKSSSAASAGHLMTWNSLEMIPVVDDKLQLQGIVSRKDIMETMQLAPRQPQVTDTFYDQMIGGLQDNDKDITEQGLAQVKESYQFEVQPQLVNNLGTIAFGVLSEIVVDSCQRLLNTHYKKNAVFEQMDLHYMKLIQLESKLTVEPLILDIGRRFAKMDVSVYVNHTLVAKAIVMCQLLERR</sequence>
<reference evidence="5" key="1">
    <citation type="journal article" date="2019" name="Int. J. Syst. Evol. Microbiol.">
        <title>The Global Catalogue of Microorganisms (GCM) 10K type strain sequencing project: providing services to taxonomists for standard genome sequencing and annotation.</title>
        <authorList>
            <consortium name="The Broad Institute Genomics Platform"/>
            <consortium name="The Broad Institute Genome Sequencing Center for Infectious Disease"/>
            <person name="Wu L."/>
            <person name="Ma J."/>
        </authorList>
    </citation>
    <scope>NUCLEOTIDE SEQUENCE [LARGE SCALE GENOMIC DNA]</scope>
    <source>
        <strain evidence="5">CCM 8896</strain>
    </source>
</reference>
<dbReference type="Gene3D" id="3.10.580.10">
    <property type="entry name" value="CBS-domain"/>
    <property type="match status" value="1"/>
</dbReference>
<dbReference type="Gene3D" id="1.10.10.10">
    <property type="entry name" value="Winged helix-like DNA-binding domain superfamily/Winged helix DNA-binding domain"/>
    <property type="match status" value="1"/>
</dbReference>
<dbReference type="EMBL" id="JBHTOP010000022">
    <property type="protein sequence ID" value="MFD1671745.1"/>
    <property type="molecule type" value="Genomic_DNA"/>
</dbReference>
<evidence type="ECO:0000259" key="3">
    <source>
        <dbReference type="PROSITE" id="PS51371"/>
    </source>
</evidence>
<dbReference type="Gene3D" id="3.40.1390.20">
    <property type="entry name" value="HprK N-terminal domain-like"/>
    <property type="match status" value="1"/>
</dbReference>
<dbReference type="InterPro" id="IPR046342">
    <property type="entry name" value="CBS_dom_sf"/>
</dbReference>
<dbReference type="InterPro" id="IPR051257">
    <property type="entry name" value="Diverse_CBS-Domain"/>
</dbReference>
<dbReference type="SUPFAM" id="SSF46785">
    <property type="entry name" value="Winged helix' DNA-binding domain"/>
    <property type="match status" value="1"/>
</dbReference>
<dbReference type="Gene3D" id="3.10.129.10">
    <property type="entry name" value="Hotdog Thioesterase"/>
    <property type="match status" value="1"/>
</dbReference>
<dbReference type="SUPFAM" id="SSF54637">
    <property type="entry name" value="Thioesterase/thiol ester dehydrase-isomerase"/>
    <property type="match status" value="1"/>
</dbReference>
<dbReference type="InterPro" id="IPR010766">
    <property type="entry name" value="DRTGG"/>
</dbReference>
<evidence type="ECO:0000256" key="1">
    <source>
        <dbReference type="ARBA" id="ARBA00023122"/>
    </source>
</evidence>
<dbReference type="InterPro" id="IPR028979">
    <property type="entry name" value="Ser_kin/Pase_Hpr-like_N_sf"/>
</dbReference>
<dbReference type="SUPFAM" id="SSF54631">
    <property type="entry name" value="CBS-domain pair"/>
    <property type="match status" value="1"/>
</dbReference>
<proteinExistence type="predicted"/>
<name>A0ABW4J736_9LACO</name>
<dbReference type="Pfam" id="PF00571">
    <property type="entry name" value="CBS"/>
    <property type="match status" value="2"/>
</dbReference>
<keyword evidence="5" id="KW-1185">Reference proteome</keyword>
<dbReference type="Proteomes" id="UP001597267">
    <property type="component" value="Unassembled WGS sequence"/>
</dbReference>
<dbReference type="SUPFAM" id="SSF75138">
    <property type="entry name" value="HprK N-terminal domain-like"/>
    <property type="match status" value="1"/>
</dbReference>
<organism evidence="4 5">
    <name type="scientific">Agrilactobacillus yilanensis</name>
    <dbReference type="NCBI Taxonomy" id="2485997"/>
    <lineage>
        <taxon>Bacteria</taxon>
        <taxon>Bacillati</taxon>
        <taxon>Bacillota</taxon>
        <taxon>Bacilli</taxon>
        <taxon>Lactobacillales</taxon>
        <taxon>Lactobacillaceae</taxon>
        <taxon>Agrilactobacillus</taxon>
    </lineage>
</organism>
<dbReference type="RefSeq" id="WP_125713772.1">
    <property type="nucleotide sequence ID" value="NZ_JBHTOP010000022.1"/>
</dbReference>
<evidence type="ECO:0000313" key="4">
    <source>
        <dbReference type="EMBL" id="MFD1671745.1"/>
    </source>
</evidence>
<accession>A0ABW4J736</accession>
<feature type="domain" description="CBS" evidence="3">
    <location>
        <begin position="256"/>
        <end position="314"/>
    </location>
</feature>
<comment type="caution">
    <text evidence="4">The sequence shown here is derived from an EMBL/GenBank/DDBJ whole genome shotgun (WGS) entry which is preliminary data.</text>
</comment>
<dbReference type="InterPro" id="IPR036388">
    <property type="entry name" value="WH-like_DNA-bd_sf"/>
</dbReference>
<dbReference type="InterPro" id="IPR036390">
    <property type="entry name" value="WH_DNA-bd_sf"/>
</dbReference>